<dbReference type="Proteomes" id="UP000011693">
    <property type="component" value="Unassembled WGS sequence"/>
</dbReference>
<feature type="domain" description="DUF7094" evidence="3">
    <location>
        <begin position="221"/>
        <end position="326"/>
    </location>
</feature>
<evidence type="ECO:0000313" key="6">
    <source>
        <dbReference type="Proteomes" id="UP000011693"/>
    </source>
</evidence>
<dbReference type="PATRIC" id="fig|1227492.4.peg.1308"/>
<evidence type="ECO:0000313" key="5">
    <source>
        <dbReference type="EMBL" id="ELZ01448.1"/>
    </source>
</evidence>
<accession>M0AU35</accession>
<evidence type="ECO:0000259" key="4">
    <source>
        <dbReference type="Pfam" id="PF23379"/>
    </source>
</evidence>
<proteinExistence type="predicted"/>
<reference evidence="5 6" key="1">
    <citation type="journal article" date="2014" name="PLoS Genet.">
        <title>Phylogenetically driven sequencing of extremely halophilic archaea reveals strategies for static and dynamic osmo-response.</title>
        <authorList>
            <person name="Becker E.A."/>
            <person name="Seitzer P.M."/>
            <person name="Tritt A."/>
            <person name="Larsen D."/>
            <person name="Krusor M."/>
            <person name="Yao A.I."/>
            <person name="Wu D."/>
            <person name="Madern D."/>
            <person name="Eisen J.A."/>
            <person name="Darling A.E."/>
            <person name="Facciotti M.T."/>
        </authorList>
    </citation>
    <scope>NUCLEOTIDE SEQUENCE [LARGE SCALE GENOMIC DNA]</scope>
    <source>
        <strain evidence="5 6">JCM 10990</strain>
    </source>
</reference>
<evidence type="ECO:0000256" key="1">
    <source>
        <dbReference type="SAM" id="Coils"/>
    </source>
</evidence>
<dbReference type="RefSeq" id="WP_006166738.1">
    <property type="nucleotide sequence ID" value="NZ_AOIN01000044.1"/>
</dbReference>
<evidence type="ECO:0000259" key="2">
    <source>
        <dbReference type="Pfam" id="PF23374"/>
    </source>
</evidence>
<dbReference type="Pfam" id="PF23374">
    <property type="entry name" value="Fn3_arc"/>
    <property type="match status" value="1"/>
</dbReference>
<feature type="domain" description="Fibronectin-III type-like" evidence="2">
    <location>
        <begin position="330"/>
        <end position="402"/>
    </location>
</feature>
<keyword evidence="1" id="KW-0175">Coiled coil</keyword>
<keyword evidence="6" id="KW-1185">Reference proteome</keyword>
<dbReference type="AlphaFoldDB" id="M0AU35"/>
<evidence type="ECO:0000259" key="3">
    <source>
        <dbReference type="Pfam" id="PF23375"/>
    </source>
</evidence>
<dbReference type="Pfam" id="PF23379">
    <property type="entry name" value="DUF7096"/>
    <property type="match status" value="1"/>
</dbReference>
<organism evidence="5 6">
    <name type="scientific">Natrialba chahannaoensis JCM 10990</name>
    <dbReference type="NCBI Taxonomy" id="1227492"/>
    <lineage>
        <taxon>Archaea</taxon>
        <taxon>Methanobacteriati</taxon>
        <taxon>Methanobacteriota</taxon>
        <taxon>Stenosarchaea group</taxon>
        <taxon>Halobacteria</taxon>
        <taxon>Halobacteriales</taxon>
        <taxon>Natrialbaceae</taxon>
        <taxon>Natrialba</taxon>
    </lineage>
</organism>
<dbReference type="EMBL" id="AOIN01000044">
    <property type="protein sequence ID" value="ELZ01448.1"/>
    <property type="molecule type" value="Genomic_DNA"/>
</dbReference>
<dbReference type="OrthoDB" id="201701at2157"/>
<dbReference type="InterPro" id="IPR056397">
    <property type="entry name" value="Fn3_arc"/>
</dbReference>
<dbReference type="InterPro" id="IPR055522">
    <property type="entry name" value="DUF7096"/>
</dbReference>
<dbReference type="InterPro" id="IPR055520">
    <property type="entry name" value="DUF7094"/>
</dbReference>
<name>M0AU35_9EURY</name>
<feature type="coiled-coil region" evidence="1">
    <location>
        <begin position="112"/>
        <end position="139"/>
    </location>
</feature>
<dbReference type="Pfam" id="PF23375">
    <property type="entry name" value="DUF7094"/>
    <property type="match status" value="1"/>
</dbReference>
<protein>
    <submittedName>
        <fullName evidence="5">Uncharacterized protein</fullName>
    </submittedName>
</protein>
<gene>
    <name evidence="5" type="ORF">C482_06729</name>
</gene>
<sequence>MNSATPALLALLLVCSLPAITVVAASPERGVAGGTYDQHNLQHATVEQATPIEIENTTNQLPLTGEIRGSHAETGASLGSAFTSSTTQLQVDHEQYVLAEREFGSANETEQAVMIENAYDQLRDRIESLNDREQDAVTDHAAGDISDGELTQVLLHNYYEATALQNALTELETSDDLVSEDVLSSRQLRADRTILDFQTTTIRTNLDAASSMEDATEQYEFRIQTSQDGYRLSILDGETYVTETVRFDNRDEGAPNQFEGFEANDRAMELYPWVEEHSNTDYHDRSSENLYLIDAVHNNRDIDILLDGGTGEVYREAQEVPIGSLPTVETETRSFSEFELTLNKTPAIGPVELTASDKDTGDPAQAMVEVDGVVLGETDDDGTITYLPPTSEYNLTVNYESGEGVSIQISNG</sequence>
<comment type="caution">
    <text evidence="5">The sequence shown here is derived from an EMBL/GenBank/DDBJ whole genome shotgun (WGS) entry which is preliminary data.</text>
</comment>
<feature type="domain" description="DUF7096" evidence="4">
    <location>
        <begin position="1"/>
        <end position="211"/>
    </location>
</feature>